<feature type="compositionally biased region" description="Basic and acidic residues" evidence="2">
    <location>
        <begin position="899"/>
        <end position="914"/>
    </location>
</feature>
<comment type="caution">
    <text evidence="4">The sequence shown here is derived from an EMBL/GenBank/DDBJ whole genome shotgun (WGS) entry which is preliminary data.</text>
</comment>
<dbReference type="InterPro" id="IPR012337">
    <property type="entry name" value="RNaseH-like_sf"/>
</dbReference>
<gene>
    <name evidence="4" type="ORF">CCMP2556_LOCUS24293</name>
</gene>
<dbReference type="Gene3D" id="3.30.420.10">
    <property type="entry name" value="Ribonuclease H-like superfamily/Ribonuclease H"/>
    <property type="match status" value="1"/>
</dbReference>
<feature type="region of interest" description="Disordered" evidence="2">
    <location>
        <begin position="1575"/>
        <end position="1624"/>
    </location>
</feature>
<feature type="region of interest" description="Disordered" evidence="2">
    <location>
        <begin position="2283"/>
        <end position="2379"/>
    </location>
</feature>
<dbReference type="EMBL" id="CAXAMN010015891">
    <property type="protein sequence ID" value="CAK9046810.1"/>
    <property type="molecule type" value="Genomic_DNA"/>
</dbReference>
<feature type="compositionally biased region" description="Acidic residues" evidence="2">
    <location>
        <begin position="1825"/>
        <end position="1835"/>
    </location>
</feature>
<dbReference type="InterPro" id="IPR036397">
    <property type="entry name" value="RNaseH_sf"/>
</dbReference>
<feature type="region of interest" description="Disordered" evidence="2">
    <location>
        <begin position="2235"/>
        <end position="2267"/>
    </location>
</feature>
<evidence type="ECO:0000256" key="2">
    <source>
        <dbReference type="SAM" id="MobiDB-lite"/>
    </source>
</evidence>
<feature type="compositionally biased region" description="Basic and acidic residues" evidence="2">
    <location>
        <begin position="1148"/>
        <end position="1158"/>
    </location>
</feature>
<evidence type="ECO:0000313" key="4">
    <source>
        <dbReference type="EMBL" id="CAK9046810.1"/>
    </source>
</evidence>
<dbReference type="PANTHER" id="PTHR45725:SF1">
    <property type="entry name" value="DISHEVELLED ASSOCIATED ACTIVATOR OF MORPHOGENESIS, ISOFORM D"/>
    <property type="match status" value="1"/>
</dbReference>
<organism evidence="4 5">
    <name type="scientific">Durusdinium trenchii</name>
    <dbReference type="NCBI Taxonomy" id="1381693"/>
    <lineage>
        <taxon>Eukaryota</taxon>
        <taxon>Sar</taxon>
        <taxon>Alveolata</taxon>
        <taxon>Dinophyceae</taxon>
        <taxon>Suessiales</taxon>
        <taxon>Symbiodiniaceae</taxon>
        <taxon>Durusdinium</taxon>
    </lineage>
</organism>
<feature type="compositionally biased region" description="Basic and acidic residues" evidence="2">
    <location>
        <begin position="138"/>
        <end position="153"/>
    </location>
</feature>
<feature type="compositionally biased region" description="Pro residues" evidence="2">
    <location>
        <begin position="814"/>
        <end position="823"/>
    </location>
</feature>
<feature type="compositionally biased region" description="Acidic residues" evidence="2">
    <location>
        <begin position="1116"/>
        <end position="1138"/>
    </location>
</feature>
<evidence type="ECO:0000256" key="1">
    <source>
        <dbReference type="SAM" id="Coils"/>
    </source>
</evidence>
<feature type="compositionally biased region" description="Basic and acidic residues" evidence="2">
    <location>
        <begin position="1179"/>
        <end position="1191"/>
    </location>
</feature>
<feature type="compositionally biased region" description="Low complexity" evidence="2">
    <location>
        <begin position="2328"/>
        <end position="2337"/>
    </location>
</feature>
<sequence length="2438" mass="274180">MVNHDISALPNTQLQPWFPPAGLNRVPYQVKSIPSDEDPRANPNRSTPKPRLDRAPYQVKSILLAPLDRFGPDALRRAALQVRGSSGTWHDLGPLSGQRQRVQVNRSGKHWRLHGFNIAVSIFRFRLKSHDSAAAPDAPHRDAARRGRGAARELRRRRGAPARSVEDERERLRRQRDELFNRYGRRWIAAEGRLSWTVLERPRSAEAVEPWIGAIAGLSEAVLRADLEKADDVLNLHSKYNSKYYQALLETLKGELLPQRLTALASLRQTGIPEAAEVLCLLLWELWAPIADGKSKLCDQETIQLQRLLDLMQKAIADWDRVKNSGQIEWCGHFCSPIWSLRQSRGDGPPGRVDYDVALKDLRDLQEKLKGITSRQLSVGLMELRDVTMSLKEEVKELQQGKLQMKEELEKLTSEHDTSTCRMTEMDDKLKKMEHESSAEKELLNMKKDLREVCMKYGCLTFNGNLKRKRGLGEEKRHQNEEASILSSASSGFSVDTGGPCCFMVDAVFETPTGSFLSGLQLSKGTEILAADRSTVLKVASPPELHAASRTVILKTQEAKLQVTTDHRVVLPPGDLRGGLVSASQLKVGDEVVADGIPTKLTSVDFVPGEVPVLKITFQPDKPVTANDRVVGESGVSVLWLKRLKSNQAGAVPEAFGAQTLELGRQVHVESPSKSDRVRLPELIGLSWHRLKLIKLTSVALAETAGEVPDRRAWPKKNWVDINSVAILRFARNLEKDWPMRLGALETSEALLIEPRADLQTREWIASKMGKSGPEDVCGIRWCSSRNATRHTWISTVSPGSARKGGKGKGWTPSMPPPQMPVPPAYTQPYPAMSQLRWEQDVYGHWWYSDGQHWWYGHGGSHRFTAPPAGPIPTATSSIGASWQYVNPETVRHPSGPKKPRDPPAPKKSSKPDQQKSSPNKKKSPAKDKKQAPPPPPDDDEDDDDDDSEGGSDSSYEEVEFEESEEEDGEFTDDPSVAATPRGTPRAAQTPKAAAKAKQAAKPAAKSRPAAPAKAKAGKARPADPPKDPQPPKAFHRAAKVVKKKPKVEKDQDPPSAPPSGPPSHGGSAAPSDISTVRTESIKELLKGRPPPRKSFKRTDRRGPYKPTRHTHWADAEDDWEYDDEEDSFGDPDNEDLEHEALMAGGKDAVHQKRDNEAHFTTGTHKGQRHPSAGPARPVKSEPPPEREPLRRRPQPLPDRRRPAEPSYPPPERERTGTKRRSDRDYYDNYDDEAPKIPEPGTKGLSAKIKARRPGEEEYLVFDGIQDAIDSTRTSPPPSPLMKPRPAKQIWPKPRKAKPQPAAEQQTKPPPAAEREAAEPAPLPIRDAEKSRERRRRRRSEGEPGEARPEGEHRRRRRRSKPEMAEPVDLTRPAPPEAPAPSEEASNATEATREAAADTTTATAAAEAPAPTEGTSTRQVNWTMMHGWERIRRYQSDDEEVDSSSSAASESEEEDLAYHLKLSESSQASQSKQAKEKIKVKLLTVLRSLLEDEKDEETIQRLRKKEKQRLLSDPHSFALVQDALDSISDSGSEVPQEVLKVAVHGPETQQQLAMWQETMEDEAIETLDAINAPKVFKPQLDPMSSDEGSISEGESETSHDPDQQEEDSTTSNETEAEEEFHEILTSGCAGETEILRKGQRRRILAAAKGISEAATAEAERRSCPEKVPRIRRLRTGYKILEIFTWSCLLSRFAYGLGWEYLEPLTLPGWDLKSPKVEKEAWDYLHRVNPDFIAVAWPRTEWTIMQNANQKTWTQKQALLARRVEARKLLRFTRRVTLWQVRSGGYPLPLCRAIMRGVHTFLDKQANDTRTEVYMLDDQMPEEAIQEGEEGIDEEEQRIQSYKDESEDDLEEEERRPISQEVKRAVEFAHRQLGHPSRDTLVRMLRISGANDDAIRHARRWHCDVCRMQQPPKHPLATTATSRPFAFNRVLRIDIKYLFDTQGRKYPCLSIVDLGTVYHAGCMLKTRRSDYVARKFLVHWVQLFGAPGHIYHDQGGEFELSFTQLLEQMAAPSTVTGSHAGWQLAVGERRGGILGTMVGAITTEHVTEGFHGMKLALSSALAAKNMTITRDGFSPNQRLFGTEVRYPSLLEDDVKPSFAESLDTETEFARSHRMRTTARLALIRMDVQEKMKRAILRKPGVDTEGPYVPGCQIYFWVPKKASRRYSRGGIWRGPATVLVREGHQRYFASWRGRALLLATPNMRLATKEELAMNEPAKEDAETIGQMLRDPERDNAYHDQTHFKGAPKRKHIRDDPERKRARLMMRGTKSIRELLRSRFGFKEQLRKRKVPLQPPEKGDPVAPRNKVKEALPPPPAAESQDSMEEYTPSQAPEPEAPQEGQRPMLPAPSSAPAEPPTEAPRAEDVPVPPMDENEWLEEYRHLPQEERRRILQDDVPHGIKRKGGITEEDADRAVKRLRSNFCAVFRSMAMSRRWRLRLAG</sequence>
<feature type="compositionally biased region" description="Basic and acidic residues" evidence="2">
    <location>
        <begin position="1340"/>
        <end position="1353"/>
    </location>
</feature>
<evidence type="ECO:0000313" key="5">
    <source>
        <dbReference type="Proteomes" id="UP001642484"/>
    </source>
</evidence>
<feature type="region of interest" description="Disordered" evidence="2">
    <location>
        <begin position="796"/>
        <end position="823"/>
    </location>
</feature>
<proteinExistence type="predicted"/>
<feature type="compositionally biased region" description="Low complexity" evidence="2">
    <location>
        <begin position="1397"/>
        <end position="1417"/>
    </location>
</feature>
<feature type="compositionally biased region" description="Basic and acidic residues" evidence="2">
    <location>
        <begin position="1211"/>
        <end position="1227"/>
    </location>
</feature>
<evidence type="ECO:0000259" key="3">
    <source>
        <dbReference type="PROSITE" id="PS50994"/>
    </source>
</evidence>
<feature type="compositionally biased region" description="Acidic residues" evidence="2">
    <location>
        <begin position="937"/>
        <end position="973"/>
    </location>
</feature>
<feature type="region of interest" description="Disordered" evidence="2">
    <location>
        <begin position="888"/>
        <end position="1475"/>
    </location>
</feature>
<dbReference type="InterPro" id="IPR051425">
    <property type="entry name" value="Formin_Homology"/>
</dbReference>
<keyword evidence="1" id="KW-0175">Coiled coil</keyword>
<feature type="compositionally biased region" description="Basic and acidic residues" evidence="2">
    <location>
        <begin position="1427"/>
        <end position="1436"/>
    </location>
</feature>
<name>A0ABP0M5Q3_9DINO</name>
<feature type="compositionally biased region" description="Low complexity" evidence="2">
    <location>
        <begin position="985"/>
        <end position="1015"/>
    </location>
</feature>
<dbReference type="Proteomes" id="UP001642484">
    <property type="component" value="Unassembled WGS sequence"/>
</dbReference>
<feature type="compositionally biased region" description="Low complexity" evidence="2">
    <location>
        <begin position="1380"/>
        <end position="1390"/>
    </location>
</feature>
<dbReference type="PROSITE" id="PS50994">
    <property type="entry name" value="INTEGRASE"/>
    <property type="match status" value="1"/>
</dbReference>
<feature type="compositionally biased region" description="Acidic residues" evidence="2">
    <location>
        <begin position="1603"/>
        <end position="1620"/>
    </location>
</feature>
<feature type="region of interest" description="Disordered" evidence="2">
    <location>
        <begin position="133"/>
        <end position="165"/>
    </location>
</feature>
<feature type="coiled-coil region" evidence="1">
    <location>
        <begin position="355"/>
        <end position="415"/>
    </location>
</feature>
<reference evidence="4 5" key="1">
    <citation type="submission" date="2024-02" db="EMBL/GenBank/DDBJ databases">
        <authorList>
            <person name="Chen Y."/>
            <person name="Shah S."/>
            <person name="Dougan E. K."/>
            <person name="Thang M."/>
            <person name="Chan C."/>
        </authorList>
    </citation>
    <scope>NUCLEOTIDE SEQUENCE [LARGE SCALE GENOMIC DNA]</scope>
</reference>
<feature type="domain" description="Integrase catalytic" evidence="3">
    <location>
        <begin position="1919"/>
        <end position="2082"/>
    </location>
</feature>
<dbReference type="PANTHER" id="PTHR45725">
    <property type="entry name" value="FORMIN HOMOLOGY 2 FAMILY MEMBER"/>
    <property type="match status" value="1"/>
</dbReference>
<accession>A0ABP0M5Q3</accession>
<feature type="compositionally biased region" description="Low complexity" evidence="2">
    <location>
        <begin position="1463"/>
        <end position="1472"/>
    </location>
</feature>
<feature type="region of interest" description="Disordered" evidence="2">
    <location>
        <begin position="31"/>
        <end position="55"/>
    </location>
</feature>
<protein>
    <recommendedName>
        <fullName evidence="3">Integrase catalytic domain-containing protein</fullName>
    </recommendedName>
</protein>
<keyword evidence="5" id="KW-1185">Reference proteome</keyword>
<feature type="compositionally biased region" description="Low complexity" evidence="2">
    <location>
        <begin position="1063"/>
        <end position="1072"/>
    </location>
</feature>
<dbReference type="SUPFAM" id="SSF53098">
    <property type="entry name" value="Ribonuclease H-like"/>
    <property type="match status" value="1"/>
</dbReference>
<feature type="compositionally biased region" description="Basic residues" evidence="2">
    <location>
        <begin position="1034"/>
        <end position="1047"/>
    </location>
</feature>
<dbReference type="InterPro" id="IPR001584">
    <property type="entry name" value="Integrase_cat-core"/>
</dbReference>
<feature type="region of interest" description="Disordered" evidence="2">
    <location>
        <begin position="1825"/>
        <end position="1856"/>
    </location>
</feature>